<feature type="compositionally biased region" description="Polar residues" evidence="1">
    <location>
        <begin position="1034"/>
        <end position="1044"/>
    </location>
</feature>
<feature type="compositionally biased region" description="Basic and acidic residues" evidence="1">
    <location>
        <begin position="836"/>
        <end position="848"/>
    </location>
</feature>
<feature type="compositionally biased region" description="Basic and acidic residues" evidence="1">
    <location>
        <begin position="937"/>
        <end position="950"/>
    </location>
</feature>
<feature type="compositionally biased region" description="Acidic residues" evidence="1">
    <location>
        <begin position="244"/>
        <end position="254"/>
    </location>
</feature>
<feature type="region of interest" description="Disordered" evidence="1">
    <location>
        <begin position="376"/>
        <end position="1274"/>
    </location>
</feature>
<feature type="compositionally biased region" description="Acidic residues" evidence="1">
    <location>
        <begin position="1210"/>
        <end position="1224"/>
    </location>
</feature>
<feature type="compositionally biased region" description="Basic and acidic residues" evidence="1">
    <location>
        <begin position="163"/>
        <end position="173"/>
    </location>
</feature>
<feature type="compositionally biased region" description="Basic and acidic residues" evidence="1">
    <location>
        <begin position="712"/>
        <end position="725"/>
    </location>
</feature>
<feature type="compositionally biased region" description="Basic and acidic residues" evidence="1">
    <location>
        <begin position="735"/>
        <end position="753"/>
    </location>
</feature>
<feature type="region of interest" description="Disordered" evidence="1">
    <location>
        <begin position="242"/>
        <end position="261"/>
    </location>
</feature>
<name>A0AA88DAL2_FICCA</name>
<feature type="compositionally biased region" description="Basic and acidic residues" evidence="1">
    <location>
        <begin position="625"/>
        <end position="652"/>
    </location>
</feature>
<feature type="compositionally biased region" description="Polar residues" evidence="1">
    <location>
        <begin position="1228"/>
        <end position="1258"/>
    </location>
</feature>
<feature type="region of interest" description="Disordered" evidence="1">
    <location>
        <begin position="163"/>
        <end position="212"/>
    </location>
</feature>
<gene>
    <name evidence="2" type="ORF">TIFTF001_018253</name>
</gene>
<feature type="region of interest" description="Disordered" evidence="1">
    <location>
        <begin position="280"/>
        <end position="304"/>
    </location>
</feature>
<feature type="compositionally biased region" description="Polar residues" evidence="1">
    <location>
        <begin position="754"/>
        <end position="768"/>
    </location>
</feature>
<feature type="compositionally biased region" description="Basic and acidic residues" evidence="1">
    <location>
        <begin position="588"/>
        <end position="615"/>
    </location>
</feature>
<sequence>MAKKPSAASDLEVAAVAVANRTVFIDTSLDTHFAMVLSDPDTVSDLKGKIENEHALCFTNVGNIVVHALKVKRKGHLYHLSDSMFVKDAFDGANKNWFLSVDASVVEKKNDENQLVHNPDSHNLLTCYGILHDTSANGVHLPLGAAKGKRKFEDKVGNQHLREENIDTGKDISHPLTNNSSTRRMKRRKKSKSKLDQVGAADPSSGRVITTGEELDTISVPRLDENEVKHYNIVLNTGEHVLSSEDDYDSDASEGEATPTATQLRNSKDHYPVEVEGNHPVVTESHDDQPTDIRVSGQDNIGNDQAERVEKQGALSKRQEYLETQSKKHDDLLLDIGVSGQKIIGSGPAGRAEEQGALSKNNGSFKTLFKKHDNQPLSTVVSGQENTGTVQAERAEEQGALSKRTASVKMLAKKHDDLPLDSGVSGKENERAEEQGALSKRTGSVKMQAKKLDDLPVDGGVSGKENERAEEQGALSKRTGSGKMQAKKHDDLPLDSGVSGKQNERAEEQGVLSKRMGSGKMQAKKHDDLPLDSGVSGKENIGSGQAGRAEEQGSLSKKKDSLKSQSKNSDNIPTDIGVSGQENVGSDQTDRADEPGALSKKKDPFKMESKKHNDIPNEIAFPGKENIESGRAEKAEEQGALSKRKDSLDTQLKKLNATADLVGENGTVEPADSGKKRKRTRKPKDLVGKVVTASDREHVGGSEINISAEPLGAKHDELASNRARNEASISSQPNGKEELRSNAESTILEKENDSITGNTVKNMQQTSKNQENAENVEEQVGKRSKKKQKSSAKNIPDLPSEYRSVVHQISQPPADNKCQVVTSSDTKSKGKLKKTAAKDHLNEGKMESENLGVQKELVPAQSNSVLAKSTKVQSNSLDHRNEGNTGEADPPASADKANKEIEISGEKSLPDIVTSSGVLVDKKVGANKAAKMPKAKQNIEKPDIQSDRVSFDIQSSVKSNKNQGIGGKSPAGKSSTTPLQGSSLSKEKPDQSAVTKKNIEKPDIQSDQVSSDSQRSVKSNKKQGIERKPPAGKSSATPLQGSSFSKDKPDQSAVQPKKNLQKSSRNKAKAPPSDVSDKLNSTPKKAKTQNAVCVSGTNIHSEATAPPSDISDKLSPTLKETKTQNAVSVSGTNTRSGKTAGLASVSNSHMESSRKTISKDMAANKYQPGMDSYRASNAKTASKSDGKTVDSSEPSKKSIATPGKVFKDDDSVETSEDEEVDDSDASTKTPSDFLQYSDYSDGESNANFNSPWKGSNTSDRTKSGGRSIKKSCSSGAKNMTFDSILKSSSRYKKAKLTASQLQLEDESQPNEFVPDSLPIE</sequence>
<accession>A0AA88DAL2</accession>
<feature type="compositionally biased region" description="Polar residues" evidence="1">
    <location>
        <begin position="952"/>
        <end position="963"/>
    </location>
</feature>
<evidence type="ECO:0000256" key="1">
    <source>
        <dbReference type="SAM" id="MobiDB-lite"/>
    </source>
</evidence>
<dbReference type="EMBL" id="BTGU01000030">
    <property type="protein sequence ID" value="GMN49091.1"/>
    <property type="molecule type" value="Genomic_DNA"/>
</dbReference>
<organism evidence="2 3">
    <name type="scientific">Ficus carica</name>
    <name type="common">Common fig</name>
    <dbReference type="NCBI Taxonomy" id="3494"/>
    <lineage>
        <taxon>Eukaryota</taxon>
        <taxon>Viridiplantae</taxon>
        <taxon>Streptophyta</taxon>
        <taxon>Embryophyta</taxon>
        <taxon>Tracheophyta</taxon>
        <taxon>Spermatophyta</taxon>
        <taxon>Magnoliopsida</taxon>
        <taxon>eudicotyledons</taxon>
        <taxon>Gunneridae</taxon>
        <taxon>Pentapetalae</taxon>
        <taxon>rosids</taxon>
        <taxon>fabids</taxon>
        <taxon>Rosales</taxon>
        <taxon>Moraceae</taxon>
        <taxon>Ficeae</taxon>
        <taxon>Ficus</taxon>
    </lineage>
</organism>
<keyword evidence="3" id="KW-1185">Reference proteome</keyword>
<reference evidence="2" key="1">
    <citation type="submission" date="2023-07" db="EMBL/GenBank/DDBJ databases">
        <title>draft genome sequence of fig (Ficus carica).</title>
        <authorList>
            <person name="Takahashi T."/>
            <person name="Nishimura K."/>
        </authorList>
    </citation>
    <scope>NUCLEOTIDE SEQUENCE</scope>
</reference>
<feature type="region of interest" description="Disordered" evidence="1">
    <location>
        <begin position="1299"/>
        <end position="1320"/>
    </location>
</feature>
<feature type="compositionally biased region" description="Polar residues" evidence="1">
    <location>
        <begin position="1123"/>
        <end position="1137"/>
    </location>
</feature>
<evidence type="ECO:0000313" key="2">
    <source>
        <dbReference type="EMBL" id="GMN49091.1"/>
    </source>
</evidence>
<feature type="compositionally biased region" description="Polar residues" evidence="1">
    <location>
        <begin position="376"/>
        <end position="390"/>
    </location>
</feature>
<feature type="compositionally biased region" description="Basic and acidic residues" evidence="1">
    <location>
        <begin position="896"/>
        <end position="909"/>
    </location>
</feature>
<protein>
    <submittedName>
        <fullName evidence="2">Uncharacterized protein</fullName>
    </submittedName>
</protein>
<feature type="compositionally biased region" description="Basic and acidic residues" evidence="1">
    <location>
        <begin position="1182"/>
        <end position="1196"/>
    </location>
</feature>
<feature type="compositionally biased region" description="Polar residues" evidence="1">
    <location>
        <begin position="972"/>
        <end position="984"/>
    </location>
</feature>
<proteinExistence type="predicted"/>
<feature type="compositionally biased region" description="Polar residues" evidence="1">
    <location>
        <begin position="1078"/>
        <end position="1101"/>
    </location>
</feature>
<comment type="caution">
    <text evidence="2">The sequence shown here is derived from an EMBL/GenBank/DDBJ whole genome shotgun (WGS) entry which is preliminary data.</text>
</comment>
<evidence type="ECO:0000313" key="3">
    <source>
        <dbReference type="Proteomes" id="UP001187192"/>
    </source>
</evidence>
<dbReference type="Proteomes" id="UP001187192">
    <property type="component" value="Unassembled WGS sequence"/>
</dbReference>
<feature type="compositionally biased region" description="Low complexity" evidence="1">
    <location>
        <begin position="1005"/>
        <end position="1017"/>
    </location>
</feature>
<feature type="compositionally biased region" description="Basic residues" evidence="1">
    <location>
        <begin position="183"/>
        <end position="192"/>
    </location>
</feature>
<feature type="compositionally biased region" description="Polar residues" evidence="1">
    <location>
        <begin position="860"/>
        <end position="876"/>
    </location>
</feature>